<dbReference type="Proteomes" id="UP000184255">
    <property type="component" value="Unassembled WGS sequence"/>
</dbReference>
<evidence type="ECO:0008006" key="3">
    <source>
        <dbReference type="Google" id="ProtNLM"/>
    </source>
</evidence>
<protein>
    <recommendedName>
        <fullName evidence="3">BTB domain-containing protein</fullName>
    </recommendedName>
</protein>
<organism evidence="1 2">
    <name type="scientific">Fusarium mangiferae</name>
    <name type="common">Mango malformation disease fungus</name>
    <dbReference type="NCBI Taxonomy" id="192010"/>
    <lineage>
        <taxon>Eukaryota</taxon>
        <taxon>Fungi</taxon>
        <taxon>Dikarya</taxon>
        <taxon>Ascomycota</taxon>
        <taxon>Pezizomycotina</taxon>
        <taxon>Sordariomycetes</taxon>
        <taxon>Hypocreomycetidae</taxon>
        <taxon>Hypocreales</taxon>
        <taxon>Nectriaceae</taxon>
        <taxon>Fusarium</taxon>
        <taxon>Fusarium fujikuroi species complex</taxon>
    </lineage>
</organism>
<dbReference type="GeneID" id="65080997"/>
<dbReference type="RefSeq" id="XP_041677069.1">
    <property type="nucleotide sequence ID" value="XM_041822201.1"/>
</dbReference>
<dbReference type="AlphaFoldDB" id="A0A1L7SPF4"/>
<proteinExistence type="predicted"/>
<evidence type="ECO:0000313" key="1">
    <source>
        <dbReference type="EMBL" id="CVK84798.1"/>
    </source>
</evidence>
<dbReference type="VEuPathDB" id="FungiDB:FMAN_01725"/>
<dbReference type="Gene3D" id="3.30.710.10">
    <property type="entry name" value="Potassium Channel Kv1.1, Chain A"/>
    <property type="match status" value="1"/>
</dbReference>
<gene>
    <name evidence="1" type="ORF">FMAN_01725</name>
</gene>
<reference evidence="2" key="1">
    <citation type="journal article" date="2016" name="Genome Biol. Evol.">
        <title>Comparative 'omics' of the Fusarium fujikuroi species complex highlights differences in genetic potential and metabolite synthesis.</title>
        <authorList>
            <person name="Niehaus E.-M."/>
            <person name="Muensterkoetter M."/>
            <person name="Proctor R.H."/>
            <person name="Brown D.W."/>
            <person name="Sharon A."/>
            <person name="Idan Y."/>
            <person name="Oren-Young L."/>
            <person name="Sieber C.M."/>
            <person name="Novak O."/>
            <person name="Pencik A."/>
            <person name="Tarkowska D."/>
            <person name="Hromadova K."/>
            <person name="Freeman S."/>
            <person name="Maymon M."/>
            <person name="Elazar M."/>
            <person name="Youssef S.A."/>
            <person name="El-Shabrawy E.S.M."/>
            <person name="Shalaby A.B.A."/>
            <person name="Houterman P."/>
            <person name="Brock N.L."/>
            <person name="Burkhardt I."/>
            <person name="Tsavkelova E.A."/>
            <person name="Dickschat J.S."/>
            <person name="Galuszka P."/>
            <person name="Gueldener U."/>
            <person name="Tudzynski B."/>
        </authorList>
    </citation>
    <scope>NUCLEOTIDE SEQUENCE [LARGE SCALE GENOMIC DNA]</scope>
    <source>
        <strain evidence="2">MRC7560</strain>
    </source>
</reference>
<dbReference type="InterPro" id="IPR011333">
    <property type="entry name" value="SKP1/BTB/POZ_sf"/>
</dbReference>
<sequence length="359" mass="40498">MVVLTHDVDPQGDLVVVLGMPNSTNLIPKVYIKKCWSGISYFIRDWDIFNVPKVKSILQAVDDPVLVHKVRFRVSSHHMKMASPVFAKMLDGPWSESNSLNSSSTPASLGNNSAVRPREVTAHSWDADALLVVLNVIHGINDQVPREVSVDFLVEIAGVVDYYHCQRAMQLAGEVWRQKVYEFPVKYGKGCISWLFISWAFGWEGVSSQLASFIIAHGQGLSHIKSDELPVTSILGKFDKKRQEYIAKIMTRLDEVAEDLLNGRAGCNNECSSMLLGSLMRRRHASALLNFTHPSPYTNYSVNDFIKETLVVCTIELGSIKRKRSDTPHTCNIAAMMKPFLKETWEEIRRFKISDLQDK</sequence>
<evidence type="ECO:0000313" key="2">
    <source>
        <dbReference type="Proteomes" id="UP000184255"/>
    </source>
</evidence>
<keyword evidence="2" id="KW-1185">Reference proteome</keyword>
<name>A0A1L7SPF4_FUSMA</name>
<comment type="caution">
    <text evidence="1">The sequence shown here is derived from an EMBL/GenBank/DDBJ whole genome shotgun (WGS) entry which is preliminary data.</text>
</comment>
<dbReference type="EMBL" id="FCQH01000001">
    <property type="protein sequence ID" value="CVK84798.1"/>
    <property type="molecule type" value="Genomic_DNA"/>
</dbReference>
<accession>A0A1L7SPF4</accession>